<protein>
    <submittedName>
        <fullName evidence="3">Fumarylacetoacetate hydrolase family protein</fullName>
    </submittedName>
</protein>
<keyword evidence="4" id="KW-1185">Reference proteome</keyword>
<accession>A0ABW7XV09</accession>
<dbReference type="InterPro" id="IPR036663">
    <property type="entry name" value="Fumarylacetoacetase_C_sf"/>
</dbReference>
<dbReference type="Pfam" id="PF03737">
    <property type="entry name" value="RraA-like"/>
    <property type="match status" value="1"/>
</dbReference>
<keyword evidence="1" id="KW-0479">Metal-binding</keyword>
<comment type="caution">
    <text evidence="3">The sequence shown here is derived from an EMBL/GenBank/DDBJ whole genome shotgun (WGS) entry which is preliminary data.</text>
</comment>
<dbReference type="Gene3D" id="3.50.30.40">
    <property type="entry name" value="Ribonuclease E inhibitor RraA/RraA-like"/>
    <property type="match status" value="1"/>
</dbReference>
<dbReference type="SUPFAM" id="SSF56529">
    <property type="entry name" value="FAH"/>
    <property type="match status" value="1"/>
</dbReference>
<dbReference type="InterPro" id="IPR005493">
    <property type="entry name" value="RraA/RraA-like"/>
</dbReference>
<dbReference type="InterPro" id="IPR036704">
    <property type="entry name" value="RraA/RraA-like_sf"/>
</dbReference>
<gene>
    <name evidence="3" type="ORF">ACIA8P_02600</name>
</gene>
<proteinExistence type="predicted"/>
<sequence>MPHPLGTTPSKIIAVHLNFRSRAEERGRTPAHPSYFLKPPSSLAGTQEAIVRPRGCELLGFEGEIALVIGSRAGRVRPEDGWGHVRWVTAANDAGVYDLRHADRGSNLRSKGADGFTPLGPRLLDAAELDPGALRLRTWVNGELVQDDTTDTLLFPFGDLIADLSRLVTLEPGDVILTGTPAGASVVAPGDVVEVEVGDGRLSTGILRTPVVDAEHDLEPWGAQPRTDRAEAESAYGSAYVPGPLLDDSLADGLRSSAVATISAQLRRRGLPHMSIDGVHSATGGTRMVGVAHTLRYLPLREDLFEKYGTGMNAQKRAIEELRPGHVLVMDARRDASAGTLGDILALRAQQRGAAGIVTDGGLRDSAAVADIGLPVFHGGAHPSVLGRRHVPWDTGVPIACGGALVQPGDLIVGDDDGVVVVPPHLAGELIADCREQERQERFITEQVRAGAGVDGLYPLGPTWREQYRTWCAKNTNEGEQA</sequence>
<dbReference type="Pfam" id="PF01557">
    <property type="entry name" value="FAA_hydrolase"/>
    <property type="match status" value="1"/>
</dbReference>
<dbReference type="SUPFAM" id="SSF89562">
    <property type="entry name" value="RraA-like"/>
    <property type="match status" value="1"/>
</dbReference>
<feature type="domain" description="Fumarylacetoacetase-like C-terminal" evidence="2">
    <location>
        <begin position="11"/>
        <end position="211"/>
    </location>
</feature>
<dbReference type="EMBL" id="JBITDC010000001">
    <property type="protein sequence ID" value="MFI5673547.1"/>
    <property type="molecule type" value="Genomic_DNA"/>
</dbReference>
<keyword evidence="3" id="KW-0378">Hydrolase</keyword>
<dbReference type="PANTHER" id="PTHR11820:SF112">
    <property type="entry name" value="FUMARYLACETOACETATE HYDROLASE FAMILY PROTEIN (AFU_ORTHOLOGUE AFUA_1G02370)-RELATED"/>
    <property type="match status" value="1"/>
</dbReference>
<evidence type="ECO:0000313" key="3">
    <source>
        <dbReference type="EMBL" id="MFI5673547.1"/>
    </source>
</evidence>
<reference evidence="3 4" key="1">
    <citation type="submission" date="2024-10" db="EMBL/GenBank/DDBJ databases">
        <title>The Natural Products Discovery Center: Release of the First 8490 Sequenced Strains for Exploring Actinobacteria Biosynthetic Diversity.</title>
        <authorList>
            <person name="Kalkreuter E."/>
            <person name="Kautsar S.A."/>
            <person name="Yang D."/>
            <person name="Bader C.D."/>
            <person name="Teijaro C.N."/>
            <person name="Fluegel L."/>
            <person name="Davis C.M."/>
            <person name="Simpson J.R."/>
            <person name="Lauterbach L."/>
            <person name="Steele A.D."/>
            <person name="Gui C."/>
            <person name="Meng S."/>
            <person name="Li G."/>
            <person name="Viehrig K."/>
            <person name="Ye F."/>
            <person name="Su P."/>
            <person name="Kiefer A.F."/>
            <person name="Nichols A."/>
            <person name="Cepeda A.J."/>
            <person name="Yan W."/>
            <person name="Fan B."/>
            <person name="Jiang Y."/>
            <person name="Adhikari A."/>
            <person name="Zheng C.-J."/>
            <person name="Schuster L."/>
            <person name="Cowan T.M."/>
            <person name="Smanski M.J."/>
            <person name="Chevrette M.G."/>
            <person name="De Carvalho L.P.S."/>
            <person name="Shen B."/>
        </authorList>
    </citation>
    <scope>NUCLEOTIDE SEQUENCE [LARGE SCALE GENOMIC DNA]</scope>
    <source>
        <strain evidence="3 4">NPDC051599</strain>
    </source>
</reference>
<dbReference type="CDD" id="cd16841">
    <property type="entry name" value="RraA_family"/>
    <property type="match status" value="1"/>
</dbReference>
<dbReference type="GO" id="GO:0016787">
    <property type="term" value="F:hydrolase activity"/>
    <property type="evidence" value="ECO:0007669"/>
    <property type="project" value="UniProtKB-KW"/>
</dbReference>
<evidence type="ECO:0000259" key="2">
    <source>
        <dbReference type="Pfam" id="PF01557"/>
    </source>
</evidence>
<dbReference type="NCBIfam" id="NF009399">
    <property type="entry name" value="PRK12764.1"/>
    <property type="match status" value="1"/>
</dbReference>
<dbReference type="Gene3D" id="3.90.850.10">
    <property type="entry name" value="Fumarylacetoacetase-like, C-terminal domain"/>
    <property type="match status" value="1"/>
</dbReference>
<dbReference type="Proteomes" id="UP001612415">
    <property type="component" value="Unassembled WGS sequence"/>
</dbReference>
<evidence type="ECO:0000256" key="1">
    <source>
        <dbReference type="ARBA" id="ARBA00022723"/>
    </source>
</evidence>
<organism evidence="3 4">
    <name type="scientific">Streptomyces cellulosae</name>
    <dbReference type="NCBI Taxonomy" id="1968"/>
    <lineage>
        <taxon>Bacteria</taxon>
        <taxon>Bacillati</taxon>
        <taxon>Actinomycetota</taxon>
        <taxon>Actinomycetes</taxon>
        <taxon>Kitasatosporales</taxon>
        <taxon>Streptomycetaceae</taxon>
        <taxon>Streptomyces</taxon>
    </lineage>
</organism>
<name>A0ABW7XV09_STRCE</name>
<dbReference type="NCBIfam" id="NF006093">
    <property type="entry name" value="PRK08245.1"/>
    <property type="match status" value="1"/>
</dbReference>
<dbReference type="InterPro" id="IPR011234">
    <property type="entry name" value="Fumarylacetoacetase-like_C"/>
</dbReference>
<evidence type="ECO:0000313" key="4">
    <source>
        <dbReference type="Proteomes" id="UP001612415"/>
    </source>
</evidence>
<dbReference type="PANTHER" id="PTHR11820">
    <property type="entry name" value="ACYLPYRUVASE"/>
    <property type="match status" value="1"/>
</dbReference>
<dbReference type="RefSeq" id="WP_398654558.1">
    <property type="nucleotide sequence ID" value="NZ_JBITDC010000001.1"/>
</dbReference>